<dbReference type="GeneID" id="20666292"/>
<accession>W4JQZ2</accession>
<evidence type="ECO:0000313" key="3">
    <source>
        <dbReference type="Proteomes" id="UP000030671"/>
    </source>
</evidence>
<organism evidence="2 3">
    <name type="scientific">Heterobasidion irregulare (strain TC 32-1)</name>
    <dbReference type="NCBI Taxonomy" id="747525"/>
    <lineage>
        <taxon>Eukaryota</taxon>
        <taxon>Fungi</taxon>
        <taxon>Dikarya</taxon>
        <taxon>Basidiomycota</taxon>
        <taxon>Agaricomycotina</taxon>
        <taxon>Agaricomycetes</taxon>
        <taxon>Russulales</taxon>
        <taxon>Bondarzewiaceae</taxon>
        <taxon>Heterobasidion</taxon>
        <taxon>Heterobasidion annosum species complex</taxon>
    </lineage>
</organism>
<sequence length="459" mass="49238">MSDFNQLLTEFIQRARGAMMPTGSDVQLFSAASASASFSAVAGLPQGGLADVELGHNFYENRDPVYADLTSSFSTNTSSAPDLWPRKSERHDKYTNHFQGLQNLLESQPYPYHLLPPHAIAEWSDTRDGVGTSEIGSVPERPQAAFSRLIGDYGDAEGNGLTPNKLATGTSDVEEFPAVGSVPVAVQSLAQGPSPKLPSSLAPKRHRHPVQTPNTAAQRSGQSFSIMRLSATGCPPMLTSSPPCRPVALRSILSASIVLPSSGMLEARLNTRSTPYMTIEYGSDPFHRPVVDPSFTRSARSTELLAPCSDTAHGYRRHMEEIPLAHPESIVIRKSIVLMAIIHEPAQGTCIRFHTFQEATVQSFHSAVEPLLGRGSSMPGADALASCIALHGKPAPLPAIPWQRIAALATDLDSKKPTAPEEAGMAELTALQVKGPSGLRFLRKPLQGSVRARGYPQPG</sequence>
<gene>
    <name evidence="2" type="ORF">HETIRDRAFT_107938</name>
</gene>
<feature type="compositionally biased region" description="Polar residues" evidence="1">
    <location>
        <begin position="211"/>
        <end position="223"/>
    </location>
</feature>
<name>W4JQZ2_HETIT</name>
<feature type="compositionally biased region" description="Low complexity" evidence="1">
    <location>
        <begin position="193"/>
        <end position="202"/>
    </location>
</feature>
<dbReference type="EMBL" id="KI925466">
    <property type="protein sequence ID" value="ETW75510.1"/>
    <property type="molecule type" value="Genomic_DNA"/>
</dbReference>
<proteinExistence type="predicted"/>
<evidence type="ECO:0000256" key="1">
    <source>
        <dbReference type="SAM" id="MobiDB-lite"/>
    </source>
</evidence>
<reference evidence="2 3" key="1">
    <citation type="journal article" date="2012" name="New Phytol.">
        <title>Insight into trade-off between wood decay and parasitism from the genome of a fungal forest pathogen.</title>
        <authorList>
            <person name="Olson A."/>
            <person name="Aerts A."/>
            <person name="Asiegbu F."/>
            <person name="Belbahri L."/>
            <person name="Bouzid O."/>
            <person name="Broberg A."/>
            <person name="Canback B."/>
            <person name="Coutinho P.M."/>
            <person name="Cullen D."/>
            <person name="Dalman K."/>
            <person name="Deflorio G."/>
            <person name="van Diepen L.T."/>
            <person name="Dunand C."/>
            <person name="Duplessis S."/>
            <person name="Durling M."/>
            <person name="Gonthier P."/>
            <person name="Grimwood J."/>
            <person name="Fossdal C.G."/>
            <person name="Hansson D."/>
            <person name="Henrissat B."/>
            <person name="Hietala A."/>
            <person name="Himmelstrand K."/>
            <person name="Hoffmeister D."/>
            <person name="Hogberg N."/>
            <person name="James T.Y."/>
            <person name="Karlsson M."/>
            <person name="Kohler A."/>
            <person name="Kues U."/>
            <person name="Lee Y.H."/>
            <person name="Lin Y.C."/>
            <person name="Lind M."/>
            <person name="Lindquist E."/>
            <person name="Lombard V."/>
            <person name="Lucas S."/>
            <person name="Lunden K."/>
            <person name="Morin E."/>
            <person name="Murat C."/>
            <person name="Park J."/>
            <person name="Raffaello T."/>
            <person name="Rouze P."/>
            <person name="Salamov A."/>
            <person name="Schmutz J."/>
            <person name="Solheim H."/>
            <person name="Stahlberg J."/>
            <person name="Velez H."/>
            <person name="de Vries R.P."/>
            <person name="Wiebenga A."/>
            <person name="Woodward S."/>
            <person name="Yakovlev I."/>
            <person name="Garbelotto M."/>
            <person name="Martin F."/>
            <person name="Grigoriev I.V."/>
            <person name="Stenlid J."/>
        </authorList>
    </citation>
    <scope>NUCLEOTIDE SEQUENCE [LARGE SCALE GENOMIC DNA]</scope>
    <source>
        <strain evidence="2 3">TC 32-1</strain>
    </source>
</reference>
<dbReference type="HOGENOM" id="CLU_595901_0_0_1"/>
<keyword evidence="3" id="KW-1185">Reference proteome</keyword>
<protein>
    <submittedName>
        <fullName evidence="2">Uncharacterized protein</fullName>
    </submittedName>
</protein>
<dbReference type="KEGG" id="hir:HETIRDRAFT_107938"/>
<dbReference type="AlphaFoldDB" id="W4JQZ2"/>
<dbReference type="InParanoid" id="W4JQZ2"/>
<feature type="region of interest" description="Disordered" evidence="1">
    <location>
        <begin position="189"/>
        <end position="223"/>
    </location>
</feature>
<dbReference type="Proteomes" id="UP000030671">
    <property type="component" value="Unassembled WGS sequence"/>
</dbReference>
<dbReference type="RefSeq" id="XP_009552918.1">
    <property type="nucleotide sequence ID" value="XM_009554623.1"/>
</dbReference>
<evidence type="ECO:0000313" key="2">
    <source>
        <dbReference type="EMBL" id="ETW75510.1"/>
    </source>
</evidence>